<name>A0AAE3GHK5_9PSEU</name>
<accession>A0AAE3GHK5</accession>
<proteinExistence type="predicted"/>
<comment type="caution">
    <text evidence="1">The sequence shown here is derived from an EMBL/GenBank/DDBJ whole genome shotgun (WGS) entry which is preliminary data.</text>
</comment>
<keyword evidence="2" id="KW-1185">Reference proteome</keyword>
<evidence type="ECO:0000313" key="2">
    <source>
        <dbReference type="Proteomes" id="UP001206128"/>
    </source>
</evidence>
<gene>
    <name evidence="1" type="ORF">LX83_004393</name>
</gene>
<reference evidence="1" key="1">
    <citation type="submission" date="2022-06" db="EMBL/GenBank/DDBJ databases">
        <title>Genomic Encyclopedia of Archaeal and Bacterial Type Strains, Phase II (KMG-II): from individual species to whole genera.</title>
        <authorList>
            <person name="Goeker M."/>
        </authorList>
    </citation>
    <scope>NUCLEOTIDE SEQUENCE</scope>
    <source>
        <strain evidence="1">DSM 43935</strain>
    </source>
</reference>
<dbReference type="Proteomes" id="UP001206128">
    <property type="component" value="Unassembled WGS sequence"/>
</dbReference>
<organism evidence="1 2">
    <name type="scientific">Goodfellowiella coeruleoviolacea</name>
    <dbReference type="NCBI Taxonomy" id="334858"/>
    <lineage>
        <taxon>Bacteria</taxon>
        <taxon>Bacillati</taxon>
        <taxon>Actinomycetota</taxon>
        <taxon>Actinomycetes</taxon>
        <taxon>Pseudonocardiales</taxon>
        <taxon>Pseudonocardiaceae</taxon>
        <taxon>Goodfellowiella</taxon>
    </lineage>
</organism>
<dbReference type="EMBL" id="JAMTCK010000010">
    <property type="protein sequence ID" value="MCP2167520.1"/>
    <property type="molecule type" value="Genomic_DNA"/>
</dbReference>
<evidence type="ECO:0000313" key="1">
    <source>
        <dbReference type="EMBL" id="MCP2167520.1"/>
    </source>
</evidence>
<dbReference type="AlphaFoldDB" id="A0AAE3GHK5"/>
<protein>
    <submittedName>
        <fullName evidence="1">Uncharacterized protein</fullName>
    </submittedName>
</protein>
<sequence length="178" mass="19627">MPVTDAPPPDRQVSYDRRALVVAHLDAHPDKTHSWSGRYEAVLREHHQRLLDGLQRLFGFSLDREGWPADAAALAMLFRGTVDSCLALRTPGSGFLEGGLIIGKLENAGQRGEHVLTALHRIHDLTEQSRQAHLDILATLVDLAFGAPAQRVVTSADLRAIGVDDTPPPFLSEYFDDY</sequence>